<name>A0ABV5BXC9_9BACL</name>
<keyword evidence="2" id="KW-1185">Reference proteome</keyword>
<protein>
    <recommendedName>
        <fullName evidence="3">Secreted protein</fullName>
    </recommendedName>
</protein>
<evidence type="ECO:0000313" key="1">
    <source>
        <dbReference type="EMBL" id="MFB5759811.1"/>
    </source>
</evidence>
<accession>A0ABV5BXC9</accession>
<dbReference type="Proteomes" id="UP001580430">
    <property type="component" value="Unassembled WGS sequence"/>
</dbReference>
<reference evidence="1 2" key="1">
    <citation type="submission" date="2024-09" db="EMBL/GenBank/DDBJ databases">
        <title>Paenibacillus zeirhizospherea sp. nov., isolated from surface of the maize (Zea mays) roots in a horticulture field, Hungary.</title>
        <authorList>
            <person name="Marton D."/>
            <person name="Farkas M."/>
            <person name="Bedics A."/>
            <person name="Toth E."/>
            <person name="Tancsics A."/>
            <person name="Boka K."/>
            <person name="Marati G."/>
            <person name="Kriszt B."/>
            <person name="Cserhati M."/>
        </authorList>
    </citation>
    <scope>NUCLEOTIDE SEQUENCE [LARGE SCALE GENOMIC DNA]</scope>
    <source>
        <strain evidence="1 2">JCM 18446</strain>
    </source>
</reference>
<evidence type="ECO:0000313" key="2">
    <source>
        <dbReference type="Proteomes" id="UP001580430"/>
    </source>
</evidence>
<organism evidence="1 2">
    <name type="scientific">Paenibacillus medicaginis</name>
    <dbReference type="NCBI Taxonomy" id="1470560"/>
    <lineage>
        <taxon>Bacteria</taxon>
        <taxon>Bacillati</taxon>
        <taxon>Bacillota</taxon>
        <taxon>Bacilli</taxon>
        <taxon>Bacillales</taxon>
        <taxon>Paenibacillaceae</taxon>
        <taxon>Paenibacillus</taxon>
    </lineage>
</organism>
<sequence length="72" mass="8375">MPIMLTVIVVLNLALIVRRLQVRKRAGTILFRGRQEKMHWILWADLITSFRKLATLVMSKKTSVQVCHLTCQ</sequence>
<comment type="caution">
    <text evidence="1">The sequence shown here is derived from an EMBL/GenBank/DDBJ whole genome shotgun (WGS) entry which is preliminary data.</text>
</comment>
<dbReference type="EMBL" id="JBHIRY010000003">
    <property type="protein sequence ID" value="MFB5759811.1"/>
    <property type="molecule type" value="Genomic_DNA"/>
</dbReference>
<proteinExistence type="predicted"/>
<gene>
    <name evidence="1" type="ORF">ACE5LO_05335</name>
</gene>
<evidence type="ECO:0008006" key="3">
    <source>
        <dbReference type="Google" id="ProtNLM"/>
    </source>
</evidence>
<dbReference type="RefSeq" id="WP_375518988.1">
    <property type="nucleotide sequence ID" value="NZ_JBHIRY010000003.1"/>
</dbReference>